<feature type="region of interest" description="Disordered" evidence="1">
    <location>
        <begin position="23"/>
        <end position="86"/>
    </location>
</feature>
<gene>
    <name evidence="2" type="ORF">EBN03_22590</name>
</gene>
<reference evidence="2 3" key="1">
    <citation type="submission" date="2018-10" db="EMBL/GenBank/DDBJ databases">
        <title>Isolation from cow dung.</title>
        <authorList>
            <person name="Ling L."/>
        </authorList>
    </citation>
    <scope>NUCLEOTIDE SEQUENCE [LARGE SCALE GENOMIC DNA]</scope>
    <source>
        <strain evidence="2 3">NEAU-LL90</strain>
    </source>
</reference>
<evidence type="ECO:0000313" key="3">
    <source>
        <dbReference type="Proteomes" id="UP000279275"/>
    </source>
</evidence>
<feature type="compositionally biased region" description="Basic residues" evidence="1">
    <location>
        <begin position="55"/>
        <end position="69"/>
    </location>
</feature>
<feature type="compositionally biased region" description="Polar residues" evidence="1">
    <location>
        <begin position="76"/>
        <end position="86"/>
    </location>
</feature>
<dbReference type="EMBL" id="RFFH01000011">
    <property type="protein sequence ID" value="RMI30035.1"/>
    <property type="molecule type" value="Genomic_DNA"/>
</dbReference>
<accession>A0A3M2L2J2</accession>
<comment type="caution">
    <text evidence="2">The sequence shown here is derived from an EMBL/GenBank/DDBJ whole genome shotgun (WGS) entry which is preliminary data.</text>
</comment>
<organism evidence="2 3">
    <name type="scientific">Nocardia stercoris</name>
    <dbReference type="NCBI Taxonomy" id="2483361"/>
    <lineage>
        <taxon>Bacteria</taxon>
        <taxon>Bacillati</taxon>
        <taxon>Actinomycetota</taxon>
        <taxon>Actinomycetes</taxon>
        <taxon>Mycobacteriales</taxon>
        <taxon>Nocardiaceae</taxon>
        <taxon>Nocardia</taxon>
    </lineage>
</organism>
<evidence type="ECO:0000256" key="1">
    <source>
        <dbReference type="SAM" id="MobiDB-lite"/>
    </source>
</evidence>
<dbReference type="Proteomes" id="UP000279275">
    <property type="component" value="Unassembled WGS sequence"/>
</dbReference>
<dbReference type="RefSeq" id="WP_122190108.1">
    <property type="nucleotide sequence ID" value="NZ_RFFH01000011.1"/>
</dbReference>
<evidence type="ECO:0000313" key="2">
    <source>
        <dbReference type="EMBL" id="RMI30035.1"/>
    </source>
</evidence>
<dbReference type="AlphaFoldDB" id="A0A3M2L2J2"/>
<sequence length="86" mass="9793">MLTGRIDQRQLRTLQLLASRLLGRLTMREDPPPGGGGNTRQRNDTERHPNPLPPHPHRTRTRLARRNRGPRLGDGTTFTRLVSNLV</sequence>
<protein>
    <submittedName>
        <fullName evidence="2">Uncharacterized protein</fullName>
    </submittedName>
</protein>
<name>A0A3M2L2J2_9NOCA</name>
<proteinExistence type="predicted"/>
<keyword evidence="3" id="KW-1185">Reference proteome</keyword>